<proteinExistence type="inferred from homology"/>
<evidence type="ECO:0000256" key="2">
    <source>
        <dbReference type="ARBA" id="ARBA00012255"/>
    </source>
</evidence>
<evidence type="ECO:0000313" key="13">
    <source>
        <dbReference type="Proteomes" id="UP001244341"/>
    </source>
</evidence>
<name>A0ABY8UGP2_TETOB</name>
<keyword evidence="13" id="KW-1185">Reference proteome</keyword>
<evidence type="ECO:0000313" key="12">
    <source>
        <dbReference type="EMBL" id="WIA19487.1"/>
    </source>
</evidence>
<comment type="similarity">
    <text evidence="1">Belongs to the ADP-ribosylglycohydrolase family.</text>
</comment>
<evidence type="ECO:0000256" key="1">
    <source>
        <dbReference type="ARBA" id="ARBA00010702"/>
    </source>
</evidence>
<evidence type="ECO:0000256" key="3">
    <source>
        <dbReference type="ARBA" id="ARBA00022801"/>
    </source>
</evidence>
<dbReference type="SUPFAM" id="SSF101478">
    <property type="entry name" value="ADP-ribosylglycohydrolase"/>
    <property type="match status" value="1"/>
</dbReference>
<dbReference type="PANTHER" id="PTHR16222:SF24">
    <property type="entry name" value="ADP-RIBOSYLHYDROLASE ARH3"/>
    <property type="match status" value="1"/>
</dbReference>
<organism evidence="12 13">
    <name type="scientific">Tetradesmus obliquus</name>
    <name type="common">Green alga</name>
    <name type="synonym">Acutodesmus obliquus</name>
    <dbReference type="NCBI Taxonomy" id="3088"/>
    <lineage>
        <taxon>Eukaryota</taxon>
        <taxon>Viridiplantae</taxon>
        <taxon>Chlorophyta</taxon>
        <taxon>core chlorophytes</taxon>
        <taxon>Chlorophyceae</taxon>
        <taxon>CS clade</taxon>
        <taxon>Sphaeropleales</taxon>
        <taxon>Scenedesmaceae</taxon>
        <taxon>Tetradesmus</taxon>
    </lineage>
</organism>
<evidence type="ECO:0000256" key="11">
    <source>
        <dbReference type="ARBA" id="ARBA00049015"/>
    </source>
</evidence>
<evidence type="ECO:0000256" key="8">
    <source>
        <dbReference type="ARBA" id="ARBA00042850"/>
    </source>
</evidence>
<dbReference type="Gene3D" id="1.10.4080.10">
    <property type="entry name" value="ADP-ribosylation/Crystallin J1"/>
    <property type="match status" value="1"/>
</dbReference>
<dbReference type="InterPro" id="IPR036705">
    <property type="entry name" value="Ribosyl_crysJ1_sf"/>
</dbReference>
<accession>A0ABY8UGP2</accession>
<evidence type="ECO:0000256" key="9">
    <source>
        <dbReference type="ARBA" id="ARBA00043187"/>
    </source>
</evidence>
<dbReference type="InterPro" id="IPR005502">
    <property type="entry name" value="Ribosyl_crysJ1"/>
</dbReference>
<reference evidence="12 13" key="1">
    <citation type="submission" date="2023-05" db="EMBL/GenBank/DDBJ databases">
        <title>A 100% complete, gapless, phased diploid assembly of the Scenedesmus obliquus UTEX 3031 genome.</title>
        <authorList>
            <person name="Biondi T.C."/>
            <person name="Hanschen E.R."/>
            <person name="Kwon T."/>
            <person name="Eng W."/>
            <person name="Kruse C.P.S."/>
            <person name="Koehler S.I."/>
            <person name="Kunde Y."/>
            <person name="Gleasner C.D."/>
            <person name="You Mak K.T."/>
            <person name="Polle J."/>
            <person name="Hovde B.T."/>
            <person name="Starkenburg S.R."/>
        </authorList>
    </citation>
    <scope>NUCLEOTIDE SEQUENCE [LARGE SCALE GENOMIC DNA]</scope>
    <source>
        <strain evidence="12 13">DOE0152z</strain>
    </source>
</reference>
<dbReference type="EMBL" id="CP126217">
    <property type="protein sequence ID" value="WIA19487.1"/>
    <property type="molecule type" value="Genomic_DNA"/>
</dbReference>
<protein>
    <recommendedName>
        <fullName evidence="4">ADP-ribosylhydrolase ARH3</fullName>
        <ecNumber evidence="2">3.2.1.143</ecNumber>
    </recommendedName>
    <alternativeName>
        <fullName evidence="5">ADP-ribose glycohydrolase ARH3</fullName>
    </alternativeName>
    <alternativeName>
        <fullName evidence="6">ADP-ribosylhydrolase 3</fullName>
    </alternativeName>
    <alternativeName>
        <fullName evidence="9">O-acetyl-ADP-ribose deacetylase ARH3</fullName>
    </alternativeName>
    <alternativeName>
        <fullName evidence="10">Poly(ADP-ribose) glycohydrolase ARH3</fullName>
    </alternativeName>
    <alternativeName>
        <fullName evidence="8">[Protein ADP-ribosylarginine] hydrolase-like protein 2</fullName>
    </alternativeName>
    <alternativeName>
        <fullName evidence="7">[Protein ADP-ribosylserine] hydrolase</fullName>
    </alternativeName>
</protein>
<evidence type="ECO:0000256" key="6">
    <source>
        <dbReference type="ARBA" id="ARBA00042471"/>
    </source>
</evidence>
<evidence type="ECO:0000256" key="4">
    <source>
        <dbReference type="ARBA" id="ARBA00041057"/>
    </source>
</evidence>
<evidence type="ECO:0000256" key="7">
    <source>
        <dbReference type="ARBA" id="ARBA00042722"/>
    </source>
</evidence>
<dbReference type="InterPro" id="IPR050792">
    <property type="entry name" value="ADP-ribosylglycohydrolase"/>
</dbReference>
<dbReference type="Pfam" id="PF03747">
    <property type="entry name" value="ADP_ribosyl_GH"/>
    <property type="match status" value="1"/>
</dbReference>
<keyword evidence="3" id="KW-0378">Hydrolase</keyword>
<dbReference type="Proteomes" id="UP001244341">
    <property type="component" value="Chromosome 10b"/>
</dbReference>
<dbReference type="EC" id="3.2.1.143" evidence="2"/>
<comment type="catalytic activity">
    <reaction evidence="11">
        <text>alpha-NAD(+) + H2O = ADP-D-ribose + nicotinamide + H(+)</text>
        <dbReference type="Rhea" id="RHEA:68792"/>
        <dbReference type="ChEBI" id="CHEBI:15377"/>
        <dbReference type="ChEBI" id="CHEBI:15378"/>
        <dbReference type="ChEBI" id="CHEBI:17154"/>
        <dbReference type="ChEBI" id="CHEBI:57967"/>
        <dbReference type="ChEBI" id="CHEBI:77017"/>
    </reaction>
</comment>
<sequence length="417" mass="43174">MSSSTEEPSYEQRVIGSVLGAMCGDALGASVEGWTPERMSSAFPDGLRTFQETERGYGCYTDDSQMLLALAASLVNRRCCDAADAAQQYVRAFDPRRGYGGSAVKILTRMAEGADPSTTATQFLPGGSFANGGAMRIAPVGLAYRNAEPAVLQQAVQAALMCTHTHPLGVEGALAQALAVAELSRMQFPTPAAAAGDAAAARAGALALLRTLQSKLPGSEEMAGKLQLLQEALQLAPADSPASSSWQQYLQSPGWQHELATAAAVAPGFQIKATDAVAAALWAVARHWGSPADALTAAVHYGGDTDTIACMAGAMMGALHGTAWLPQQWLSNLENGTKPPRNNHGQHKTFFDQAAAEALLAAGADCRTPVAADAPAAADDHAAAAGGSEVVLTTRDMGRDAAVQLARLLAQLDCRTG</sequence>
<gene>
    <name evidence="12" type="ORF">OEZ85_004099</name>
</gene>
<evidence type="ECO:0000256" key="10">
    <source>
        <dbReference type="ARBA" id="ARBA00043193"/>
    </source>
</evidence>
<dbReference type="PANTHER" id="PTHR16222">
    <property type="entry name" value="ADP-RIBOSYLGLYCOHYDROLASE"/>
    <property type="match status" value="1"/>
</dbReference>
<evidence type="ECO:0000256" key="5">
    <source>
        <dbReference type="ARBA" id="ARBA00042398"/>
    </source>
</evidence>